<dbReference type="OrthoDB" id="4851264at2759"/>
<evidence type="ECO:0000256" key="2">
    <source>
        <dbReference type="SAM" id="Phobius"/>
    </source>
</evidence>
<evidence type="ECO:0000313" key="3">
    <source>
        <dbReference type="EMBL" id="OLN87503.1"/>
    </source>
</evidence>
<gene>
    <name evidence="3" type="ORF">CCHL11_06152</name>
</gene>
<dbReference type="EMBL" id="MPGH01000091">
    <property type="protein sequence ID" value="OLN87503.1"/>
    <property type="molecule type" value="Genomic_DNA"/>
</dbReference>
<feature type="compositionally biased region" description="Low complexity" evidence="1">
    <location>
        <begin position="88"/>
        <end position="116"/>
    </location>
</feature>
<comment type="caution">
    <text evidence="3">The sequence shown here is derived from an EMBL/GenBank/DDBJ whole genome shotgun (WGS) entry which is preliminary data.</text>
</comment>
<dbReference type="Proteomes" id="UP000186583">
    <property type="component" value="Unassembled WGS sequence"/>
</dbReference>
<accession>A0A1Q8RTK7</accession>
<keyword evidence="2" id="KW-0472">Membrane</keyword>
<keyword evidence="2" id="KW-1133">Transmembrane helix</keyword>
<keyword evidence="2" id="KW-0812">Transmembrane</keyword>
<protein>
    <submittedName>
        <fullName evidence="3">Uncharacterized protein</fullName>
    </submittedName>
</protein>
<sequence length="158" mass="16829">MPALQVEAAMAARDAINIIARQSIRTGSGGRARRGARAISGGIIAAIVIASVVFIAAILLCCILLRRHSNQRRRREQEMQKYYGDNRSSIGTNPGNNNGPPGYNSGTTQGYNYGQGYQPGQGYGYAHTSQPGEYGYSAQNGVTPAAPAHTANHVYTSK</sequence>
<evidence type="ECO:0000313" key="4">
    <source>
        <dbReference type="Proteomes" id="UP000186583"/>
    </source>
</evidence>
<organism evidence="3 4">
    <name type="scientific">Colletotrichum chlorophyti</name>
    <dbReference type="NCBI Taxonomy" id="708187"/>
    <lineage>
        <taxon>Eukaryota</taxon>
        <taxon>Fungi</taxon>
        <taxon>Dikarya</taxon>
        <taxon>Ascomycota</taxon>
        <taxon>Pezizomycotina</taxon>
        <taxon>Sordariomycetes</taxon>
        <taxon>Hypocreomycetidae</taxon>
        <taxon>Glomerellales</taxon>
        <taxon>Glomerellaceae</taxon>
        <taxon>Colletotrichum</taxon>
    </lineage>
</organism>
<evidence type="ECO:0000256" key="1">
    <source>
        <dbReference type="SAM" id="MobiDB-lite"/>
    </source>
</evidence>
<feature type="transmembrane region" description="Helical" evidence="2">
    <location>
        <begin position="43"/>
        <end position="65"/>
    </location>
</feature>
<dbReference type="AlphaFoldDB" id="A0A1Q8RTK7"/>
<name>A0A1Q8RTK7_9PEZI</name>
<feature type="region of interest" description="Disordered" evidence="1">
    <location>
        <begin position="73"/>
        <end position="158"/>
    </location>
</feature>
<feature type="compositionally biased region" description="Polar residues" evidence="1">
    <location>
        <begin position="127"/>
        <end position="142"/>
    </location>
</feature>
<proteinExistence type="predicted"/>
<reference evidence="3 4" key="1">
    <citation type="submission" date="2016-11" db="EMBL/GenBank/DDBJ databases">
        <title>Draft Genome Assembly of Colletotrichum chlorophyti a pathogen of herbaceous plants.</title>
        <authorList>
            <person name="Gan P."/>
            <person name="Narusaka M."/>
            <person name="Tsushima A."/>
            <person name="Narusaka Y."/>
            <person name="Takano Y."/>
            <person name="Shirasu K."/>
        </authorList>
    </citation>
    <scope>NUCLEOTIDE SEQUENCE [LARGE SCALE GENOMIC DNA]</scope>
    <source>
        <strain evidence="3 4">NTL11</strain>
    </source>
</reference>
<keyword evidence="4" id="KW-1185">Reference proteome</keyword>